<gene>
    <name evidence="2" type="ORF">AAFF_G00008150</name>
</gene>
<dbReference type="AlphaFoldDB" id="A0AAD7T780"/>
<feature type="compositionally biased region" description="Basic and acidic residues" evidence="1">
    <location>
        <begin position="16"/>
        <end position="38"/>
    </location>
</feature>
<evidence type="ECO:0000313" key="3">
    <source>
        <dbReference type="Proteomes" id="UP001221898"/>
    </source>
</evidence>
<feature type="compositionally biased region" description="Polar residues" evidence="1">
    <location>
        <begin position="50"/>
        <end position="62"/>
    </location>
</feature>
<organism evidence="2 3">
    <name type="scientific">Aldrovandia affinis</name>
    <dbReference type="NCBI Taxonomy" id="143900"/>
    <lineage>
        <taxon>Eukaryota</taxon>
        <taxon>Metazoa</taxon>
        <taxon>Chordata</taxon>
        <taxon>Craniata</taxon>
        <taxon>Vertebrata</taxon>
        <taxon>Euteleostomi</taxon>
        <taxon>Actinopterygii</taxon>
        <taxon>Neopterygii</taxon>
        <taxon>Teleostei</taxon>
        <taxon>Notacanthiformes</taxon>
        <taxon>Halosauridae</taxon>
        <taxon>Aldrovandia</taxon>
    </lineage>
</organism>
<accession>A0AAD7T780</accession>
<sequence length="71" mass="8217">MTEQGKRRINQPQCDRTGEKTKLTERADSVGEGNRQRLDTSFGNRRYTFASRSLSPRIVSSKNTREEEIEL</sequence>
<evidence type="ECO:0000313" key="2">
    <source>
        <dbReference type="EMBL" id="KAJ8415117.1"/>
    </source>
</evidence>
<proteinExistence type="predicted"/>
<protein>
    <submittedName>
        <fullName evidence="2">Uncharacterized protein</fullName>
    </submittedName>
</protein>
<keyword evidence="3" id="KW-1185">Reference proteome</keyword>
<evidence type="ECO:0000256" key="1">
    <source>
        <dbReference type="SAM" id="MobiDB-lite"/>
    </source>
</evidence>
<comment type="caution">
    <text evidence="2">The sequence shown here is derived from an EMBL/GenBank/DDBJ whole genome shotgun (WGS) entry which is preliminary data.</text>
</comment>
<reference evidence="2" key="1">
    <citation type="journal article" date="2023" name="Science">
        <title>Genome structures resolve the early diversification of teleost fishes.</title>
        <authorList>
            <person name="Parey E."/>
            <person name="Louis A."/>
            <person name="Montfort J."/>
            <person name="Bouchez O."/>
            <person name="Roques C."/>
            <person name="Iampietro C."/>
            <person name="Lluch J."/>
            <person name="Castinel A."/>
            <person name="Donnadieu C."/>
            <person name="Desvignes T."/>
            <person name="Floi Bucao C."/>
            <person name="Jouanno E."/>
            <person name="Wen M."/>
            <person name="Mejri S."/>
            <person name="Dirks R."/>
            <person name="Jansen H."/>
            <person name="Henkel C."/>
            <person name="Chen W.J."/>
            <person name="Zahm M."/>
            <person name="Cabau C."/>
            <person name="Klopp C."/>
            <person name="Thompson A.W."/>
            <person name="Robinson-Rechavi M."/>
            <person name="Braasch I."/>
            <person name="Lecointre G."/>
            <person name="Bobe J."/>
            <person name="Postlethwait J.H."/>
            <person name="Berthelot C."/>
            <person name="Roest Crollius H."/>
            <person name="Guiguen Y."/>
        </authorList>
    </citation>
    <scope>NUCLEOTIDE SEQUENCE</scope>
    <source>
        <strain evidence="2">NC1722</strain>
    </source>
</reference>
<dbReference type="Proteomes" id="UP001221898">
    <property type="component" value="Unassembled WGS sequence"/>
</dbReference>
<dbReference type="EMBL" id="JAINUG010000010">
    <property type="protein sequence ID" value="KAJ8415117.1"/>
    <property type="molecule type" value="Genomic_DNA"/>
</dbReference>
<feature type="region of interest" description="Disordered" evidence="1">
    <location>
        <begin position="1"/>
        <end position="71"/>
    </location>
</feature>
<name>A0AAD7T780_9TELE</name>